<gene>
    <name evidence="5" type="ORF">ACFQFQ_21730</name>
</gene>
<dbReference type="Gene3D" id="3.50.50.60">
    <property type="entry name" value="FAD/NAD(P)-binding domain"/>
    <property type="match status" value="1"/>
</dbReference>
<protein>
    <submittedName>
        <fullName evidence="5">Uncharacterized protein</fullName>
    </submittedName>
</protein>
<organism evidence="5 6">
    <name type="scientific">Sulfitobacter porphyrae</name>
    <dbReference type="NCBI Taxonomy" id="1246864"/>
    <lineage>
        <taxon>Bacteria</taxon>
        <taxon>Pseudomonadati</taxon>
        <taxon>Pseudomonadota</taxon>
        <taxon>Alphaproteobacteria</taxon>
        <taxon>Rhodobacterales</taxon>
        <taxon>Roseobacteraceae</taxon>
        <taxon>Sulfitobacter</taxon>
    </lineage>
</organism>
<proteinExistence type="predicted"/>
<name>A0ABW2B8D5_9RHOB</name>
<evidence type="ECO:0000256" key="4">
    <source>
        <dbReference type="ARBA" id="ARBA00023002"/>
    </source>
</evidence>
<keyword evidence="3" id="KW-0288">FMN</keyword>
<dbReference type="PANTHER" id="PTHR42917:SF2">
    <property type="entry name" value="2,4-DIENOYL-COA REDUCTASE [(2E)-ENOYL-COA-PRODUCING]"/>
    <property type="match status" value="1"/>
</dbReference>
<sequence>MRTVTMLQRSDRRPGASLGKTTGWIHRAALKRMGVSALGSLGYEHITEDGVVIRTTEGVSQLTPADSVVLCIGQESDNSLADTMRATGIPVHVIGGAHLAAELDAKRAIDQAVRLAISL</sequence>
<evidence type="ECO:0000313" key="6">
    <source>
        <dbReference type="Proteomes" id="UP001596353"/>
    </source>
</evidence>
<dbReference type="InterPro" id="IPR051793">
    <property type="entry name" value="NADH:flavin_oxidoreductase"/>
</dbReference>
<dbReference type="SUPFAM" id="SSF51905">
    <property type="entry name" value="FAD/NAD(P)-binding domain"/>
    <property type="match status" value="1"/>
</dbReference>
<reference evidence="6" key="1">
    <citation type="journal article" date="2019" name="Int. J. Syst. Evol. Microbiol.">
        <title>The Global Catalogue of Microorganisms (GCM) 10K type strain sequencing project: providing services to taxonomists for standard genome sequencing and annotation.</title>
        <authorList>
            <consortium name="The Broad Institute Genomics Platform"/>
            <consortium name="The Broad Institute Genome Sequencing Center for Infectious Disease"/>
            <person name="Wu L."/>
            <person name="Ma J."/>
        </authorList>
    </citation>
    <scope>NUCLEOTIDE SEQUENCE [LARGE SCALE GENOMIC DNA]</scope>
    <source>
        <strain evidence="6">CCUG 66188</strain>
    </source>
</reference>
<dbReference type="EMBL" id="JBHSWG010000003">
    <property type="protein sequence ID" value="MFC6761476.1"/>
    <property type="molecule type" value="Genomic_DNA"/>
</dbReference>
<evidence type="ECO:0000313" key="5">
    <source>
        <dbReference type="EMBL" id="MFC6761476.1"/>
    </source>
</evidence>
<keyword evidence="4" id="KW-0560">Oxidoreductase</keyword>
<dbReference type="PANTHER" id="PTHR42917">
    <property type="entry name" value="2,4-DIENOYL-COA REDUCTASE"/>
    <property type="match status" value="1"/>
</dbReference>
<accession>A0ABW2B8D5</accession>
<comment type="caution">
    <text evidence="5">The sequence shown here is derived from an EMBL/GenBank/DDBJ whole genome shotgun (WGS) entry which is preliminary data.</text>
</comment>
<evidence type="ECO:0000256" key="1">
    <source>
        <dbReference type="ARBA" id="ARBA00001917"/>
    </source>
</evidence>
<keyword evidence="6" id="KW-1185">Reference proteome</keyword>
<comment type="cofactor">
    <cofactor evidence="1">
        <name>FMN</name>
        <dbReference type="ChEBI" id="CHEBI:58210"/>
    </cofactor>
</comment>
<dbReference type="Proteomes" id="UP001596353">
    <property type="component" value="Unassembled WGS sequence"/>
</dbReference>
<evidence type="ECO:0000256" key="3">
    <source>
        <dbReference type="ARBA" id="ARBA00022643"/>
    </source>
</evidence>
<evidence type="ECO:0000256" key="2">
    <source>
        <dbReference type="ARBA" id="ARBA00022630"/>
    </source>
</evidence>
<dbReference type="InterPro" id="IPR036188">
    <property type="entry name" value="FAD/NAD-bd_sf"/>
</dbReference>
<keyword evidence="2" id="KW-0285">Flavoprotein</keyword>